<reference evidence="2" key="1">
    <citation type="submission" date="2021-01" db="EMBL/GenBank/DDBJ databases">
        <title>Whole genome shotgun sequence of Actinoplanes capillaceus NBRC 16408.</title>
        <authorList>
            <person name="Komaki H."/>
            <person name="Tamura T."/>
        </authorList>
    </citation>
    <scope>NUCLEOTIDE SEQUENCE [LARGE SCALE GENOMIC DNA]</scope>
    <source>
        <strain evidence="2">NBRC 16408</strain>
    </source>
</reference>
<name>A0ABQ3WFT6_9ACTN</name>
<sequence>MAEKWTNTSAPPPSTVMKPKPLSALNHFTVPCAMLNSPSENAGPPNRGSAGPMTVFEQRYREAAFQEDVPSARPRDIYRPTRDGAGVSRSSGSSEPRTQKLATLYPKIGR</sequence>
<feature type="compositionally biased region" description="Basic and acidic residues" evidence="1">
    <location>
        <begin position="73"/>
        <end position="82"/>
    </location>
</feature>
<protein>
    <submittedName>
        <fullName evidence="2">Uncharacterized protein</fullName>
    </submittedName>
</protein>
<feature type="region of interest" description="Disordered" evidence="1">
    <location>
        <begin position="1"/>
        <end position="21"/>
    </location>
</feature>
<gene>
    <name evidence="2" type="ORF">Aca07nite_22550</name>
</gene>
<accession>A0ABQ3WFT6</accession>
<feature type="region of interest" description="Disordered" evidence="1">
    <location>
        <begin position="64"/>
        <end position="110"/>
    </location>
</feature>
<comment type="caution">
    <text evidence="2">The sequence shown here is derived from an EMBL/GenBank/DDBJ whole genome shotgun (WGS) entry which is preliminary data.</text>
</comment>
<dbReference type="EMBL" id="BOMF01000042">
    <property type="protein sequence ID" value="GID44980.1"/>
    <property type="molecule type" value="Genomic_DNA"/>
</dbReference>
<evidence type="ECO:0000313" key="2">
    <source>
        <dbReference type="EMBL" id="GID44980.1"/>
    </source>
</evidence>
<proteinExistence type="predicted"/>
<organism evidence="2">
    <name type="scientific">Actinoplanes campanulatus</name>
    <dbReference type="NCBI Taxonomy" id="113559"/>
    <lineage>
        <taxon>Bacteria</taxon>
        <taxon>Bacillati</taxon>
        <taxon>Actinomycetota</taxon>
        <taxon>Actinomycetes</taxon>
        <taxon>Micromonosporales</taxon>
        <taxon>Micromonosporaceae</taxon>
        <taxon>Actinoplanes</taxon>
    </lineage>
</organism>
<evidence type="ECO:0000256" key="1">
    <source>
        <dbReference type="SAM" id="MobiDB-lite"/>
    </source>
</evidence>